<sequence>MADVLNFLLPFVTDHLLPGLDREQAADVTQTMQVVRGQVRGIEAYIKKRMNELRSELKDAQDRMVVCPECAQRAFVLGGGLPGCRFCLKTWDDPAETAAEYAWQLYGLDPHLPGVADAETQVCPDCEADVLVTAVTAAAPDTPSILCVSQRFDGVGWASAGWGCWVPGHGHGRGLIPLSWGDQAAAVF</sequence>
<protein>
    <submittedName>
        <fullName evidence="1">Uncharacterized protein</fullName>
    </submittedName>
</protein>
<keyword evidence="2" id="KW-1185">Reference proteome</keyword>
<proteinExistence type="predicted"/>
<name>A0ABT6HPH9_9ACTN</name>
<dbReference type="RefSeq" id="WP_279929217.1">
    <property type="nucleotide sequence ID" value="NZ_JARWBG010000019.1"/>
</dbReference>
<evidence type="ECO:0000313" key="2">
    <source>
        <dbReference type="Proteomes" id="UP001223144"/>
    </source>
</evidence>
<organism evidence="1 2">
    <name type="scientific">Streptomyces chengmaiensis</name>
    <dbReference type="NCBI Taxonomy" id="3040919"/>
    <lineage>
        <taxon>Bacteria</taxon>
        <taxon>Bacillati</taxon>
        <taxon>Actinomycetota</taxon>
        <taxon>Actinomycetes</taxon>
        <taxon>Kitasatosporales</taxon>
        <taxon>Streptomycetaceae</taxon>
        <taxon>Streptomyces</taxon>
    </lineage>
</organism>
<evidence type="ECO:0000313" key="1">
    <source>
        <dbReference type="EMBL" id="MDH2390630.1"/>
    </source>
</evidence>
<gene>
    <name evidence="1" type="ORF">QCN29_17895</name>
</gene>
<dbReference type="Proteomes" id="UP001223144">
    <property type="component" value="Unassembled WGS sequence"/>
</dbReference>
<accession>A0ABT6HPH9</accession>
<dbReference type="EMBL" id="JARWBG010000019">
    <property type="protein sequence ID" value="MDH2390630.1"/>
    <property type="molecule type" value="Genomic_DNA"/>
</dbReference>
<comment type="caution">
    <text evidence="1">The sequence shown here is derived from an EMBL/GenBank/DDBJ whole genome shotgun (WGS) entry which is preliminary data.</text>
</comment>
<reference evidence="1 2" key="1">
    <citation type="submission" date="2023-04" db="EMBL/GenBank/DDBJ databases">
        <title>Streptomyces chengmaiensis sp. nov. isolated from the stem of mangrove plant in Hainan.</title>
        <authorList>
            <person name="Huang X."/>
            <person name="Zhou S."/>
            <person name="Chu X."/>
            <person name="Xie Y."/>
            <person name="Lin Y."/>
        </authorList>
    </citation>
    <scope>NUCLEOTIDE SEQUENCE [LARGE SCALE GENOMIC DNA]</scope>
    <source>
        <strain evidence="1 2">HNM0663</strain>
    </source>
</reference>